<dbReference type="STRING" id="314230.DSM3645_07915"/>
<sequence length="86" mass="9842">MRAAIKYDSWRRDHHLGPFILDGSRRAILLFLLRDSVIAEKFRENRNKFQPNCQPSRIGAPVANSVRPQEVTVFLKSLVAVPLTRG</sequence>
<dbReference type="Proteomes" id="UP000004358">
    <property type="component" value="Unassembled WGS sequence"/>
</dbReference>
<organism evidence="1 2">
    <name type="scientific">Blastopirellula marina DSM 3645</name>
    <dbReference type="NCBI Taxonomy" id="314230"/>
    <lineage>
        <taxon>Bacteria</taxon>
        <taxon>Pseudomonadati</taxon>
        <taxon>Planctomycetota</taxon>
        <taxon>Planctomycetia</taxon>
        <taxon>Pirellulales</taxon>
        <taxon>Pirellulaceae</taxon>
        <taxon>Blastopirellula</taxon>
    </lineage>
</organism>
<dbReference type="EMBL" id="AANZ01000019">
    <property type="protein sequence ID" value="EAQ78702.1"/>
    <property type="molecule type" value="Genomic_DNA"/>
</dbReference>
<reference evidence="1 2" key="1">
    <citation type="submission" date="2006-02" db="EMBL/GenBank/DDBJ databases">
        <authorList>
            <person name="Amann R."/>
            <person name="Ferriera S."/>
            <person name="Johnson J."/>
            <person name="Kravitz S."/>
            <person name="Halpern A."/>
            <person name="Remington K."/>
            <person name="Beeson K."/>
            <person name="Tran B."/>
            <person name="Rogers Y.-H."/>
            <person name="Friedman R."/>
            <person name="Venter J.C."/>
        </authorList>
    </citation>
    <scope>NUCLEOTIDE SEQUENCE [LARGE SCALE GENOMIC DNA]</scope>
    <source>
        <strain evidence="1 2">DSM 3645</strain>
    </source>
</reference>
<evidence type="ECO:0000313" key="2">
    <source>
        <dbReference type="Proteomes" id="UP000004358"/>
    </source>
</evidence>
<proteinExistence type="predicted"/>
<dbReference type="AlphaFoldDB" id="A3ZXZ1"/>
<gene>
    <name evidence="1" type="ORF">DSM3645_07915</name>
</gene>
<dbReference type="HOGENOM" id="CLU_2491632_0_0_0"/>
<accession>A3ZXZ1</accession>
<comment type="caution">
    <text evidence="1">The sequence shown here is derived from an EMBL/GenBank/DDBJ whole genome shotgun (WGS) entry which is preliminary data.</text>
</comment>
<name>A3ZXZ1_9BACT</name>
<protein>
    <submittedName>
        <fullName evidence="1">Uncharacterized protein</fullName>
    </submittedName>
</protein>
<evidence type="ECO:0000313" key="1">
    <source>
        <dbReference type="EMBL" id="EAQ78702.1"/>
    </source>
</evidence>